<protein>
    <submittedName>
        <fullName evidence="3">Multidrug efflux pump subunit AcrB</fullName>
    </submittedName>
</protein>
<feature type="region of interest" description="Disordered" evidence="1">
    <location>
        <begin position="84"/>
        <end position="108"/>
    </location>
</feature>
<dbReference type="Proteomes" id="UP001519331">
    <property type="component" value="Unassembled WGS sequence"/>
</dbReference>
<keyword evidence="2" id="KW-0472">Membrane</keyword>
<comment type="caution">
    <text evidence="3">The sequence shown here is derived from an EMBL/GenBank/DDBJ whole genome shotgun (WGS) entry which is preliminary data.</text>
</comment>
<sequence>MNTAPSPPPRFDPWTNGTPAYRRTLVTGMVCTFGGVVLLVIAALSGGSAGGTVRTFGLLLVGAGILSHLISILLRRRQAKEIIQAHRDRQQTQRAEGTGANRSKKKGS</sequence>
<evidence type="ECO:0000256" key="1">
    <source>
        <dbReference type="SAM" id="MobiDB-lite"/>
    </source>
</evidence>
<proteinExistence type="predicted"/>
<keyword evidence="4" id="KW-1185">Reference proteome</keyword>
<dbReference type="EMBL" id="JAGINX010000001">
    <property type="protein sequence ID" value="MBP2317130.1"/>
    <property type="molecule type" value="Genomic_DNA"/>
</dbReference>
<evidence type="ECO:0000256" key="2">
    <source>
        <dbReference type="SAM" id="Phobius"/>
    </source>
</evidence>
<feature type="transmembrane region" description="Helical" evidence="2">
    <location>
        <begin position="25"/>
        <end position="44"/>
    </location>
</feature>
<keyword evidence="2" id="KW-1133">Transmembrane helix</keyword>
<dbReference type="RefSeq" id="WP_210047349.1">
    <property type="nucleotide sequence ID" value="NZ_JAGINX010000001.1"/>
</dbReference>
<evidence type="ECO:0000313" key="4">
    <source>
        <dbReference type="Proteomes" id="UP001519331"/>
    </source>
</evidence>
<organism evidence="3 4">
    <name type="scientific">Nesterenkonia lacusekhoensis</name>
    <dbReference type="NCBI Taxonomy" id="150832"/>
    <lineage>
        <taxon>Bacteria</taxon>
        <taxon>Bacillati</taxon>
        <taxon>Actinomycetota</taxon>
        <taxon>Actinomycetes</taxon>
        <taxon>Micrococcales</taxon>
        <taxon>Micrococcaceae</taxon>
        <taxon>Nesterenkonia</taxon>
    </lineage>
</organism>
<gene>
    <name evidence="3" type="ORF">JOF45_000149</name>
</gene>
<keyword evidence="2" id="KW-0812">Transmembrane</keyword>
<accession>A0ABS4SY53</accession>
<reference evidence="3 4" key="1">
    <citation type="submission" date="2021-03" db="EMBL/GenBank/DDBJ databases">
        <title>Sequencing the genomes of 1000 actinobacteria strains.</title>
        <authorList>
            <person name="Klenk H.-P."/>
        </authorList>
    </citation>
    <scope>NUCLEOTIDE SEQUENCE [LARGE SCALE GENOMIC DNA]</scope>
    <source>
        <strain evidence="3 4">DSM 12544</strain>
    </source>
</reference>
<feature type="transmembrane region" description="Helical" evidence="2">
    <location>
        <begin position="56"/>
        <end position="74"/>
    </location>
</feature>
<evidence type="ECO:0000313" key="3">
    <source>
        <dbReference type="EMBL" id="MBP2317130.1"/>
    </source>
</evidence>
<name>A0ABS4SY53_9MICC</name>